<keyword evidence="1" id="KW-1133">Transmembrane helix</keyword>
<sequence length="395" mass="44449">MDPYLNDWISLLLRFLHVVTAIAWIGASFYFIWLDNTLQTPPKWKQDKGVSGDLWAIHGGGFYEVAKYRLAPEQIPDTLHWFKWEAYSTWITGFLLLILIYYIGADAYLIDPNKVDLSQTTAILISLTTLAGGWVIYEAACRSPLIQSGLGFGLVMLVLLTLLAWGLDHIFSDRAAYLHIGALIGTCMAANVLTVIMPSQRALVAAVEKGETPDPRFGLNAKRRSVHNNYATLPVLFIMLSNHYPMTYGHEYGWLVLGCIILITAWARHFFNLRHQGVVKPWILISAFVAFAALAWVLMPQSTAQNTTTERLSDRQAIALIKDKCASCHSQSPSDDVFTVAPAGVTYDTEQEILNWLPRIQARVIMSKDMPFMNKTQMTELQRSQLADWIANKLP</sequence>
<feature type="domain" description="Urate oxidase N-terminal" evidence="2">
    <location>
        <begin position="4"/>
        <end position="298"/>
    </location>
</feature>
<organism evidence="3 4">
    <name type="scientific">Neptunomonas concharum</name>
    <dbReference type="NCBI Taxonomy" id="1031538"/>
    <lineage>
        <taxon>Bacteria</taxon>
        <taxon>Pseudomonadati</taxon>
        <taxon>Pseudomonadota</taxon>
        <taxon>Gammaproteobacteria</taxon>
        <taxon>Oceanospirillales</taxon>
        <taxon>Oceanospirillaceae</taxon>
        <taxon>Neptunomonas</taxon>
    </lineage>
</organism>
<evidence type="ECO:0000256" key="1">
    <source>
        <dbReference type="SAM" id="Phobius"/>
    </source>
</evidence>
<feature type="transmembrane region" description="Helical" evidence="1">
    <location>
        <begin position="87"/>
        <end position="110"/>
    </location>
</feature>
<evidence type="ECO:0000313" key="3">
    <source>
        <dbReference type="EMBL" id="QEQ98246.1"/>
    </source>
</evidence>
<gene>
    <name evidence="3" type="ORF">F0U83_16845</name>
</gene>
<keyword evidence="4" id="KW-1185">Reference proteome</keyword>
<dbReference type="InterPro" id="IPR010389">
    <property type="entry name" value="Urate_ox_N"/>
</dbReference>
<dbReference type="KEGG" id="ncu:F0U83_16845"/>
<dbReference type="OrthoDB" id="9787495at2"/>
<evidence type="ECO:0000313" key="4">
    <source>
        <dbReference type="Proteomes" id="UP000324760"/>
    </source>
</evidence>
<dbReference type="RefSeq" id="WP_138985902.1">
    <property type="nucleotide sequence ID" value="NZ_CP043869.1"/>
</dbReference>
<dbReference type="SUPFAM" id="SSF46626">
    <property type="entry name" value="Cytochrome c"/>
    <property type="match status" value="1"/>
</dbReference>
<feature type="transmembrane region" description="Helical" evidence="1">
    <location>
        <begin position="12"/>
        <end position="33"/>
    </location>
</feature>
<reference evidence="3 4" key="1">
    <citation type="journal article" date="2019" name="Biochem. Eng. J.">
        <title>Metabolic engineering of the marine bacteria Neptunomonas concharum for the production of acetoin and meso-2,3-butanediol from acetate.</title>
        <authorList>
            <person name="Li W."/>
            <person name="Pu N."/>
            <person name="Liu C.-X."/>
            <person name="Yuan Q.-P."/>
            <person name="Li Z.-J."/>
        </authorList>
    </citation>
    <scope>NUCLEOTIDE SEQUENCE [LARGE SCALE GENOMIC DNA]</scope>
    <source>
        <strain evidence="3 4">JCM17730</strain>
    </source>
</reference>
<dbReference type="Proteomes" id="UP000324760">
    <property type="component" value="Chromosome"/>
</dbReference>
<dbReference type="AlphaFoldDB" id="A0A5P1RGG6"/>
<feature type="transmembrane region" description="Helical" evidence="1">
    <location>
        <begin position="146"/>
        <end position="165"/>
    </location>
</feature>
<evidence type="ECO:0000259" key="2">
    <source>
        <dbReference type="Pfam" id="PF06181"/>
    </source>
</evidence>
<name>A0A5P1RGG6_9GAMM</name>
<dbReference type="GO" id="GO:0020037">
    <property type="term" value="F:heme binding"/>
    <property type="evidence" value="ECO:0007669"/>
    <property type="project" value="InterPro"/>
</dbReference>
<accession>A0A5P1RGG6</accession>
<dbReference type="GO" id="GO:0009055">
    <property type="term" value="F:electron transfer activity"/>
    <property type="evidence" value="ECO:0007669"/>
    <property type="project" value="InterPro"/>
</dbReference>
<feature type="transmembrane region" description="Helical" evidence="1">
    <location>
        <begin position="282"/>
        <end position="299"/>
    </location>
</feature>
<proteinExistence type="predicted"/>
<keyword evidence="1" id="KW-0812">Transmembrane</keyword>
<feature type="transmembrane region" description="Helical" evidence="1">
    <location>
        <begin position="122"/>
        <end position="140"/>
    </location>
</feature>
<protein>
    <submittedName>
        <fullName evidence="3">Urate hydroxylase PuuD</fullName>
    </submittedName>
</protein>
<dbReference type="Pfam" id="PF06181">
    <property type="entry name" value="Urate_ox_N"/>
    <property type="match status" value="1"/>
</dbReference>
<feature type="transmembrane region" description="Helical" evidence="1">
    <location>
        <begin position="252"/>
        <end position="270"/>
    </location>
</feature>
<dbReference type="InterPro" id="IPR036909">
    <property type="entry name" value="Cyt_c-like_dom_sf"/>
</dbReference>
<dbReference type="EMBL" id="CP043869">
    <property type="protein sequence ID" value="QEQ98246.1"/>
    <property type="molecule type" value="Genomic_DNA"/>
</dbReference>
<feature type="transmembrane region" description="Helical" evidence="1">
    <location>
        <begin position="177"/>
        <end position="197"/>
    </location>
</feature>
<keyword evidence="1" id="KW-0472">Membrane</keyword>